<sequence>MRTISSREFNRDVSAAKRAADHEPVVITDRGRESHVLLAAVAYDDLVGRGRLVGDRLKPRGATVEFDLPERGVDDRRVPEL</sequence>
<dbReference type="EMBL" id="BAAAYV010000006">
    <property type="protein sequence ID" value="GAA3657722.1"/>
    <property type="molecule type" value="Genomic_DNA"/>
</dbReference>
<evidence type="ECO:0000313" key="4">
    <source>
        <dbReference type="Proteomes" id="UP001410795"/>
    </source>
</evidence>
<name>A0ABP7BFJ3_9MICO</name>
<accession>A0ABP7BFJ3</accession>
<protein>
    <recommendedName>
        <fullName evidence="2">Antitoxin</fullName>
    </recommendedName>
</protein>
<dbReference type="RefSeq" id="WP_221857932.1">
    <property type="nucleotide sequence ID" value="NZ_BAAAYV010000006.1"/>
</dbReference>
<proteinExistence type="inferred from homology"/>
<dbReference type="InterPro" id="IPR006442">
    <property type="entry name" value="Antitoxin_Phd/YefM"/>
</dbReference>
<keyword evidence="4" id="KW-1185">Reference proteome</keyword>
<dbReference type="Pfam" id="PF02604">
    <property type="entry name" value="PhdYeFM_antitox"/>
    <property type="match status" value="1"/>
</dbReference>
<comment type="function">
    <text evidence="2">Antitoxin component of a type II toxin-antitoxin (TA) system.</text>
</comment>
<evidence type="ECO:0000256" key="2">
    <source>
        <dbReference type="RuleBase" id="RU362080"/>
    </source>
</evidence>
<reference evidence="4" key="1">
    <citation type="journal article" date="2019" name="Int. J. Syst. Evol. Microbiol.">
        <title>The Global Catalogue of Microorganisms (GCM) 10K type strain sequencing project: providing services to taxonomists for standard genome sequencing and annotation.</title>
        <authorList>
            <consortium name="The Broad Institute Genomics Platform"/>
            <consortium name="The Broad Institute Genome Sequencing Center for Infectious Disease"/>
            <person name="Wu L."/>
            <person name="Ma J."/>
        </authorList>
    </citation>
    <scope>NUCLEOTIDE SEQUENCE [LARGE SCALE GENOMIC DNA]</scope>
    <source>
        <strain evidence="4">JCM 16546</strain>
    </source>
</reference>
<comment type="caution">
    <text evidence="3">The sequence shown here is derived from an EMBL/GenBank/DDBJ whole genome shotgun (WGS) entry which is preliminary data.</text>
</comment>
<evidence type="ECO:0000313" key="3">
    <source>
        <dbReference type="EMBL" id="GAA3657722.1"/>
    </source>
</evidence>
<comment type="similarity">
    <text evidence="1 2">Belongs to the phD/YefM antitoxin family.</text>
</comment>
<dbReference type="Gene3D" id="3.40.1620.10">
    <property type="entry name" value="YefM-like domain"/>
    <property type="match status" value="1"/>
</dbReference>
<gene>
    <name evidence="3" type="ORF">GCM10022202_17620</name>
</gene>
<dbReference type="InterPro" id="IPR036165">
    <property type="entry name" value="YefM-like_sf"/>
</dbReference>
<organism evidence="3 4">
    <name type="scientific">Microbacterium marinilacus</name>
    <dbReference type="NCBI Taxonomy" id="415209"/>
    <lineage>
        <taxon>Bacteria</taxon>
        <taxon>Bacillati</taxon>
        <taxon>Actinomycetota</taxon>
        <taxon>Actinomycetes</taxon>
        <taxon>Micrococcales</taxon>
        <taxon>Microbacteriaceae</taxon>
        <taxon>Microbacterium</taxon>
    </lineage>
</organism>
<dbReference type="SUPFAM" id="SSF143120">
    <property type="entry name" value="YefM-like"/>
    <property type="match status" value="1"/>
</dbReference>
<dbReference type="Proteomes" id="UP001410795">
    <property type="component" value="Unassembled WGS sequence"/>
</dbReference>
<evidence type="ECO:0000256" key="1">
    <source>
        <dbReference type="ARBA" id="ARBA00009981"/>
    </source>
</evidence>